<dbReference type="InterPro" id="IPR050194">
    <property type="entry name" value="Glycosyltransferase_grp1"/>
</dbReference>
<dbReference type="GO" id="GO:0016758">
    <property type="term" value="F:hexosyltransferase activity"/>
    <property type="evidence" value="ECO:0007669"/>
    <property type="project" value="TreeGrafter"/>
</dbReference>
<feature type="domain" description="Glycosyl transferase family 1" evidence="1">
    <location>
        <begin position="192"/>
        <end position="356"/>
    </location>
</feature>
<dbReference type="EMBL" id="QBKR01000004">
    <property type="protein sequence ID" value="PTX63276.1"/>
    <property type="molecule type" value="Genomic_DNA"/>
</dbReference>
<proteinExistence type="predicted"/>
<dbReference type="CDD" id="cd03801">
    <property type="entry name" value="GT4_PimA-like"/>
    <property type="match status" value="1"/>
</dbReference>
<gene>
    <name evidence="3" type="ORF">C8P63_104121</name>
</gene>
<dbReference type="AlphaFoldDB" id="A0A2T6C4L8"/>
<dbReference type="InterPro" id="IPR001296">
    <property type="entry name" value="Glyco_trans_1"/>
</dbReference>
<keyword evidence="3" id="KW-0946">Virion</keyword>
<keyword evidence="4" id="KW-1185">Reference proteome</keyword>
<dbReference type="Pfam" id="PF00534">
    <property type="entry name" value="Glycos_transf_1"/>
    <property type="match status" value="1"/>
</dbReference>
<dbReference type="InterPro" id="IPR028098">
    <property type="entry name" value="Glyco_trans_4-like_N"/>
</dbReference>
<keyword evidence="3" id="KW-0167">Capsid protein</keyword>
<dbReference type="RefSeq" id="WP_170109497.1">
    <property type="nucleotide sequence ID" value="NZ_QBKR01000004.1"/>
</dbReference>
<organism evidence="3 4">
    <name type="scientific">Melghirimyces profundicolus</name>
    <dbReference type="NCBI Taxonomy" id="1242148"/>
    <lineage>
        <taxon>Bacteria</taxon>
        <taxon>Bacillati</taxon>
        <taxon>Bacillota</taxon>
        <taxon>Bacilli</taxon>
        <taxon>Bacillales</taxon>
        <taxon>Thermoactinomycetaceae</taxon>
        <taxon>Melghirimyces</taxon>
    </lineage>
</organism>
<reference evidence="3 4" key="1">
    <citation type="submission" date="2018-04" db="EMBL/GenBank/DDBJ databases">
        <title>Genomic Encyclopedia of Archaeal and Bacterial Type Strains, Phase II (KMG-II): from individual species to whole genera.</title>
        <authorList>
            <person name="Goeker M."/>
        </authorList>
    </citation>
    <scope>NUCLEOTIDE SEQUENCE [LARGE SCALE GENOMIC DNA]</scope>
    <source>
        <strain evidence="3 4">DSM 45787</strain>
    </source>
</reference>
<dbReference type="PANTHER" id="PTHR45947">
    <property type="entry name" value="SULFOQUINOVOSYL TRANSFERASE SQD2"/>
    <property type="match status" value="1"/>
</dbReference>
<evidence type="ECO:0000313" key="4">
    <source>
        <dbReference type="Proteomes" id="UP000244240"/>
    </source>
</evidence>
<sequence>MRIAFISPGSFPVPVQYGGGSVETAITNIAGRLPAHWNVTVLGKRFPGLKDKETRNRVTYIRLEDTSQRSYLHSCIRYLKKFPHDIVQVENRPAFVPLLKKRLPCPVLLGMHSLLFLNPLALGGRKPQDCLNSADLILTNSHYLRSLLLSRYRTSTPVRPVHLGVDTGDYISRWSEKGKRIRCRLRSRFVVTGRTVILFAGRLIPIKGVHLLLESIIKAVKQDPRILCMVAGGSRYGSNRETRYVRKLKQMARSIHPHVRFTGTIHPTKMPRYYALADLVVTPSIGPEALGLVNLEAMASGQPVISTAIGGIRETVKTGVNGILIKPSRLKHELTDAILHLSANSALRERLGRNGRLLAERSFSWDHTARQYARFYYRIHSSSKGRT</sequence>
<evidence type="ECO:0000259" key="2">
    <source>
        <dbReference type="Pfam" id="PF13439"/>
    </source>
</evidence>
<dbReference type="PANTHER" id="PTHR45947:SF3">
    <property type="entry name" value="SULFOQUINOVOSYL TRANSFERASE SQD2"/>
    <property type="match status" value="1"/>
</dbReference>
<dbReference type="Pfam" id="PF13439">
    <property type="entry name" value="Glyco_transf_4"/>
    <property type="match status" value="1"/>
</dbReference>
<name>A0A2T6C4L8_9BACL</name>
<dbReference type="Gene3D" id="3.40.50.2000">
    <property type="entry name" value="Glycogen Phosphorylase B"/>
    <property type="match status" value="2"/>
</dbReference>
<feature type="domain" description="Glycosyltransferase subfamily 4-like N-terminal" evidence="2">
    <location>
        <begin position="22"/>
        <end position="167"/>
    </location>
</feature>
<evidence type="ECO:0000259" key="1">
    <source>
        <dbReference type="Pfam" id="PF00534"/>
    </source>
</evidence>
<dbReference type="SUPFAM" id="SSF53756">
    <property type="entry name" value="UDP-Glycosyltransferase/glycogen phosphorylase"/>
    <property type="match status" value="1"/>
</dbReference>
<dbReference type="Proteomes" id="UP000244240">
    <property type="component" value="Unassembled WGS sequence"/>
</dbReference>
<evidence type="ECO:0000313" key="3">
    <source>
        <dbReference type="EMBL" id="PTX63276.1"/>
    </source>
</evidence>
<comment type="caution">
    <text evidence="3">The sequence shown here is derived from an EMBL/GenBank/DDBJ whole genome shotgun (WGS) entry which is preliminary data.</text>
</comment>
<accession>A0A2T6C4L8</accession>
<protein>
    <submittedName>
        <fullName evidence="3">Spore coat protein SA</fullName>
    </submittedName>
</protein>